<comment type="caution">
    <text evidence="1">The sequence shown here is derived from an EMBL/GenBank/DDBJ whole genome shotgun (WGS) entry which is preliminary data.</text>
</comment>
<evidence type="ECO:0000313" key="1">
    <source>
        <dbReference type="EMBL" id="KAJ7407180.1"/>
    </source>
</evidence>
<sequence>MELLKGMKHKSDEEQLRELRVFSQEKRRLRKDLIALFNTLKGGFSQRFLEHYTFILKEWLKVLELKIRSTMKKKDPIPAASTLRAR</sequence>
<protein>
    <submittedName>
        <fullName evidence="1">Uncharacterized protein</fullName>
    </submittedName>
</protein>
<proteinExistence type="predicted"/>
<organism evidence="1 2">
    <name type="scientific">Willisornis vidua</name>
    <name type="common">Xingu scale-backed antbird</name>
    <dbReference type="NCBI Taxonomy" id="1566151"/>
    <lineage>
        <taxon>Eukaryota</taxon>
        <taxon>Metazoa</taxon>
        <taxon>Chordata</taxon>
        <taxon>Craniata</taxon>
        <taxon>Vertebrata</taxon>
        <taxon>Euteleostomi</taxon>
        <taxon>Archelosauria</taxon>
        <taxon>Archosauria</taxon>
        <taxon>Dinosauria</taxon>
        <taxon>Saurischia</taxon>
        <taxon>Theropoda</taxon>
        <taxon>Coelurosauria</taxon>
        <taxon>Aves</taxon>
        <taxon>Neognathae</taxon>
        <taxon>Neoaves</taxon>
        <taxon>Telluraves</taxon>
        <taxon>Australaves</taxon>
        <taxon>Passeriformes</taxon>
        <taxon>Thamnophilidae</taxon>
        <taxon>Willisornis</taxon>
    </lineage>
</organism>
<gene>
    <name evidence="1" type="ORF">WISP_128938</name>
</gene>
<dbReference type="EMBL" id="WHWB01034618">
    <property type="protein sequence ID" value="KAJ7407180.1"/>
    <property type="molecule type" value="Genomic_DNA"/>
</dbReference>
<name>A0ABQ9CTE3_9PASS</name>
<reference evidence="1" key="1">
    <citation type="submission" date="2019-10" db="EMBL/GenBank/DDBJ databases">
        <authorList>
            <person name="Soares A.E.R."/>
            <person name="Aleixo A."/>
            <person name="Schneider P."/>
            <person name="Miyaki C.Y."/>
            <person name="Schneider M.P."/>
            <person name="Mello C."/>
            <person name="Vasconcelos A.T.R."/>
        </authorList>
    </citation>
    <scope>NUCLEOTIDE SEQUENCE</scope>
    <source>
        <tissue evidence="1">Muscle</tissue>
    </source>
</reference>
<accession>A0ABQ9CTE3</accession>
<dbReference type="Proteomes" id="UP001145742">
    <property type="component" value="Unassembled WGS sequence"/>
</dbReference>
<evidence type="ECO:0000313" key="2">
    <source>
        <dbReference type="Proteomes" id="UP001145742"/>
    </source>
</evidence>
<keyword evidence="2" id="KW-1185">Reference proteome</keyword>